<dbReference type="InterPro" id="IPR036420">
    <property type="entry name" value="BRCT_dom_sf"/>
</dbReference>
<evidence type="ECO:0000313" key="5">
    <source>
        <dbReference type="Proteomes" id="UP000281549"/>
    </source>
</evidence>
<name>A0A075B3C0_ROZAC</name>
<dbReference type="PROSITE" id="PS50172">
    <property type="entry name" value="BRCT"/>
    <property type="match status" value="1"/>
</dbReference>
<keyword evidence="4" id="KW-1185">Reference proteome</keyword>
<dbReference type="Proteomes" id="UP000030755">
    <property type="component" value="Unassembled WGS sequence"/>
</dbReference>
<dbReference type="Gene3D" id="3.40.50.10190">
    <property type="entry name" value="BRCT domain"/>
    <property type="match status" value="1"/>
</dbReference>
<sequence length="236" mass="27532">MELLEWPGYFYISNRTDRQFVTLLKDYGVPITRNLEKADFVLAEKDQNYEGQKVIKPSYITDCIKDGTVLEINDYVVKEDKNEFSKQSNSQMSTVTDIEDTRMEQMLASQIQKVTPPTTQSDEDEITEFSNTITSLCEKYKKSVECIFSVVVNCSGDIYTAELCLAGKQLPPWNKEMDDIIKHGYDVSHFQLLKMEKTLEEIRERVEFLSDLDLLNLRWFQAWVLPIALLFSFEYH</sequence>
<organism evidence="2 4">
    <name type="scientific">Rozella allomycis (strain CSF55)</name>
    <dbReference type="NCBI Taxonomy" id="988480"/>
    <lineage>
        <taxon>Eukaryota</taxon>
        <taxon>Fungi</taxon>
        <taxon>Fungi incertae sedis</taxon>
        <taxon>Cryptomycota</taxon>
        <taxon>Cryptomycota incertae sedis</taxon>
        <taxon>Rozella</taxon>
    </lineage>
</organism>
<proteinExistence type="predicted"/>
<accession>A0A075B3C0</accession>
<dbReference type="InterPro" id="IPR001357">
    <property type="entry name" value="BRCT_dom"/>
</dbReference>
<protein>
    <recommendedName>
        <fullName evidence="1">BRCT domain-containing protein</fullName>
    </recommendedName>
</protein>
<reference evidence="2 4" key="1">
    <citation type="journal article" date="2013" name="Curr. Biol.">
        <title>Shared signatures of parasitism and phylogenomics unite Cryptomycota and microsporidia.</title>
        <authorList>
            <person name="James T.Y."/>
            <person name="Pelin A."/>
            <person name="Bonen L."/>
            <person name="Ahrendt S."/>
            <person name="Sain D."/>
            <person name="Corradi N."/>
            <person name="Stajich J.E."/>
        </authorList>
    </citation>
    <scope>NUCLEOTIDE SEQUENCE [LARGE SCALE GENOMIC DNA]</scope>
    <source>
        <strain evidence="2">CSF55</strain>
        <strain evidence="2">CSF55</strain>
    </source>
</reference>
<dbReference type="SUPFAM" id="SSF52113">
    <property type="entry name" value="BRCT domain"/>
    <property type="match status" value="1"/>
</dbReference>
<reference evidence="5" key="2">
    <citation type="journal article" date="2018" name="Nat. Microbiol.">
        <title>Leveraging single-cell genomics to expand the fungal tree of life.</title>
        <authorList>
            <person name="Ahrendt S.R."/>
            <person name="Quandt C.A."/>
            <person name="Ciobanu D."/>
            <person name="Clum A."/>
            <person name="Salamov A."/>
            <person name="Andreopoulos B."/>
            <person name="Cheng J.F."/>
            <person name="Woyke T."/>
            <person name="Pelin A."/>
            <person name="Henrissat B."/>
            <person name="Reynolds N.K."/>
            <person name="Benny G.L."/>
            <person name="Smith M.E."/>
            <person name="James T.Y."/>
            <person name="Grigoriev I.V."/>
        </authorList>
    </citation>
    <scope>NUCLEOTIDE SEQUENCE [LARGE SCALE GENOMIC DNA]</scope>
    <source>
        <strain evidence="5">CSF55</strain>
    </source>
</reference>
<dbReference type="EMBL" id="ML005555">
    <property type="protein sequence ID" value="RKP18118.1"/>
    <property type="molecule type" value="Genomic_DNA"/>
</dbReference>
<gene>
    <name evidence="2" type="ORF">O9G_000704</name>
    <name evidence="3" type="ORF">ROZALSC1DRAFT_30149</name>
</gene>
<evidence type="ECO:0000313" key="3">
    <source>
        <dbReference type="EMBL" id="RKP18118.1"/>
    </source>
</evidence>
<dbReference type="AlphaFoldDB" id="A0A075B3C0"/>
<evidence type="ECO:0000259" key="1">
    <source>
        <dbReference type="PROSITE" id="PS50172"/>
    </source>
</evidence>
<evidence type="ECO:0000313" key="2">
    <source>
        <dbReference type="EMBL" id="EPZ35308.1"/>
    </source>
</evidence>
<dbReference type="HOGENOM" id="CLU_1175986_0_0_1"/>
<dbReference type="Proteomes" id="UP000281549">
    <property type="component" value="Unassembled WGS sequence"/>
</dbReference>
<evidence type="ECO:0000313" key="4">
    <source>
        <dbReference type="Proteomes" id="UP000030755"/>
    </source>
</evidence>
<feature type="domain" description="BRCT" evidence="1">
    <location>
        <begin position="53"/>
        <end position="77"/>
    </location>
</feature>
<dbReference type="EMBL" id="KE560848">
    <property type="protein sequence ID" value="EPZ35308.1"/>
    <property type="molecule type" value="Genomic_DNA"/>
</dbReference>
<reference evidence="3" key="3">
    <citation type="submission" date="2018-08" db="EMBL/GenBank/DDBJ databases">
        <title>Leveraging single-cell genomics to expand the Fungal Tree of Life.</title>
        <authorList>
            <consortium name="DOE Joint Genome Institute"/>
            <person name="Ahrendt S.R."/>
            <person name="Quandt C.A."/>
            <person name="Ciobanu D."/>
            <person name="Clum A."/>
            <person name="Salamov A."/>
            <person name="Andreopoulos B."/>
            <person name="Cheng J.-F."/>
            <person name="Woyke T."/>
            <person name="Pelin A."/>
            <person name="Henrissat B."/>
            <person name="Reynolds N."/>
            <person name="Benny G.L."/>
            <person name="Smith M.E."/>
            <person name="James T.Y."/>
            <person name="Grigoriev I.V."/>
        </authorList>
    </citation>
    <scope>NUCLEOTIDE SEQUENCE</scope>
    <source>
        <strain evidence="3">CSF55</strain>
    </source>
</reference>